<proteinExistence type="predicted"/>
<dbReference type="Gene3D" id="1.20.1250.20">
    <property type="entry name" value="MFS general substrate transporter like domains"/>
    <property type="match status" value="2"/>
</dbReference>
<evidence type="ECO:0000256" key="6">
    <source>
        <dbReference type="SAM" id="Phobius"/>
    </source>
</evidence>
<dbReference type="InterPro" id="IPR020846">
    <property type="entry name" value="MFS_dom"/>
</dbReference>
<accession>A0ABP9NPE0</accession>
<dbReference type="InterPro" id="IPR011701">
    <property type="entry name" value="MFS"/>
</dbReference>
<evidence type="ECO:0000256" key="5">
    <source>
        <dbReference type="SAM" id="MobiDB-lite"/>
    </source>
</evidence>
<feature type="transmembrane region" description="Helical" evidence="6">
    <location>
        <begin position="376"/>
        <end position="397"/>
    </location>
</feature>
<evidence type="ECO:0000256" key="3">
    <source>
        <dbReference type="ARBA" id="ARBA00022989"/>
    </source>
</evidence>
<feature type="compositionally biased region" description="Low complexity" evidence="5">
    <location>
        <begin position="16"/>
        <end position="27"/>
    </location>
</feature>
<feature type="transmembrane region" description="Helical" evidence="6">
    <location>
        <begin position="278"/>
        <end position="303"/>
    </location>
</feature>
<feature type="transmembrane region" description="Helical" evidence="6">
    <location>
        <begin position="77"/>
        <end position="95"/>
    </location>
</feature>
<feature type="transmembrane region" description="Helical" evidence="6">
    <location>
        <begin position="339"/>
        <end position="364"/>
    </location>
</feature>
<feature type="region of interest" description="Disordered" evidence="5">
    <location>
        <begin position="1"/>
        <end position="33"/>
    </location>
</feature>
<feature type="transmembrane region" description="Helical" evidence="6">
    <location>
        <begin position="191"/>
        <end position="210"/>
    </location>
</feature>
<dbReference type="Pfam" id="PF07690">
    <property type="entry name" value="MFS_1"/>
    <property type="match status" value="1"/>
</dbReference>
<evidence type="ECO:0000313" key="9">
    <source>
        <dbReference type="Proteomes" id="UP001500804"/>
    </source>
</evidence>
<feature type="transmembrane region" description="Helical" evidence="6">
    <location>
        <begin position="165"/>
        <end position="185"/>
    </location>
</feature>
<dbReference type="InterPro" id="IPR036259">
    <property type="entry name" value="MFS_trans_sf"/>
</dbReference>
<dbReference type="SUPFAM" id="SSF103473">
    <property type="entry name" value="MFS general substrate transporter"/>
    <property type="match status" value="1"/>
</dbReference>
<evidence type="ECO:0000256" key="1">
    <source>
        <dbReference type="ARBA" id="ARBA00004651"/>
    </source>
</evidence>
<dbReference type="PROSITE" id="PS50850">
    <property type="entry name" value="MFS"/>
    <property type="match status" value="1"/>
</dbReference>
<feature type="domain" description="Major facilitator superfamily (MFS) profile" evidence="7">
    <location>
        <begin position="41"/>
        <end position="426"/>
    </location>
</feature>
<dbReference type="PANTHER" id="PTHR23508:SF10">
    <property type="entry name" value="CARBOXYLIC ACID TRANSPORTER PROTEIN HOMOLOG"/>
    <property type="match status" value="1"/>
</dbReference>
<keyword evidence="9" id="KW-1185">Reference proteome</keyword>
<comment type="subcellular location">
    <subcellularLocation>
        <location evidence="1">Cell membrane</location>
        <topology evidence="1">Multi-pass membrane protein</topology>
    </subcellularLocation>
</comment>
<protein>
    <submittedName>
        <fullName evidence="8">MFS transporter</fullName>
    </submittedName>
</protein>
<sequence>MGLDDRTENRTDSRAADTAAAATPDPAGADDERVTPYGRKAVFAATLGYAMDGFDLQILGFALPAITLSLGLSTTEAGWLATITLVGTVAGAMVFGTLADKYGRVKMLTYSIVLFAVFTALTALSQGFVEMAIFRFVAGTGIGGEFGIGMALAAEAFPALKRARATSVVGVGFQLGVLLAAIISAPVITLWGWRGLFVIGIFPAVVAAVFRSRLHEPEAFVRQKAAAAVTKPPNPFRLLVADRRTARTSLGIVIICSIQNFGYYGIMTWLPTYLSKQIGLSLTASAAWTAVTIGGMIFGILVFGQLADRIGRRRAFWIFQAGACLALFGYAQLTAPLAVLAGGAVMGIFANGMLGGYGAVIAESYPTSARATAQNVLFGIGRGVGGLAPLVVALLAGSFGFPGALSFLALIYIVDMAAMFLIPERAAEELDTTPR</sequence>
<gene>
    <name evidence="8" type="ORF">GCM10023320_47330</name>
</gene>
<keyword evidence="2 6" id="KW-0812">Transmembrane</keyword>
<name>A0ABP9NPE0_9PSEU</name>
<dbReference type="RefSeq" id="WP_345607490.1">
    <property type="nucleotide sequence ID" value="NZ_BAABJO010000018.1"/>
</dbReference>
<feature type="transmembrane region" description="Helical" evidence="6">
    <location>
        <begin position="107"/>
        <end position="126"/>
    </location>
</feature>
<reference evidence="9" key="1">
    <citation type="journal article" date="2019" name="Int. J. Syst. Evol. Microbiol.">
        <title>The Global Catalogue of Microorganisms (GCM) 10K type strain sequencing project: providing services to taxonomists for standard genome sequencing and annotation.</title>
        <authorList>
            <consortium name="The Broad Institute Genomics Platform"/>
            <consortium name="The Broad Institute Genome Sequencing Center for Infectious Disease"/>
            <person name="Wu L."/>
            <person name="Ma J."/>
        </authorList>
    </citation>
    <scope>NUCLEOTIDE SEQUENCE [LARGE SCALE GENOMIC DNA]</scope>
    <source>
        <strain evidence="9">JCM 18302</strain>
    </source>
</reference>
<keyword evidence="3 6" id="KW-1133">Transmembrane helix</keyword>
<dbReference type="PANTHER" id="PTHR23508">
    <property type="entry name" value="CARBOXYLIC ACID TRANSPORTER PROTEIN HOMOLOG"/>
    <property type="match status" value="1"/>
</dbReference>
<evidence type="ECO:0000313" key="8">
    <source>
        <dbReference type="EMBL" id="GAA5128422.1"/>
    </source>
</evidence>
<evidence type="ECO:0000256" key="4">
    <source>
        <dbReference type="ARBA" id="ARBA00023136"/>
    </source>
</evidence>
<evidence type="ECO:0000259" key="7">
    <source>
        <dbReference type="PROSITE" id="PS50850"/>
    </source>
</evidence>
<organism evidence="8 9">
    <name type="scientific">Pseudonocardia adelaidensis</name>
    <dbReference type="NCBI Taxonomy" id="648754"/>
    <lineage>
        <taxon>Bacteria</taxon>
        <taxon>Bacillati</taxon>
        <taxon>Actinomycetota</taxon>
        <taxon>Actinomycetes</taxon>
        <taxon>Pseudonocardiales</taxon>
        <taxon>Pseudonocardiaceae</taxon>
        <taxon>Pseudonocardia</taxon>
    </lineage>
</organism>
<dbReference type="EMBL" id="BAABJO010000018">
    <property type="protein sequence ID" value="GAA5128422.1"/>
    <property type="molecule type" value="Genomic_DNA"/>
</dbReference>
<feature type="transmembrane region" description="Helical" evidence="6">
    <location>
        <begin position="403"/>
        <end position="422"/>
    </location>
</feature>
<feature type="compositionally biased region" description="Basic and acidic residues" evidence="5">
    <location>
        <begin position="1"/>
        <end position="15"/>
    </location>
</feature>
<keyword evidence="4 6" id="KW-0472">Membrane</keyword>
<feature type="transmembrane region" description="Helical" evidence="6">
    <location>
        <begin position="315"/>
        <end position="333"/>
    </location>
</feature>
<comment type="caution">
    <text evidence="8">The sequence shown here is derived from an EMBL/GenBank/DDBJ whole genome shotgun (WGS) entry which is preliminary data.</text>
</comment>
<feature type="transmembrane region" description="Helical" evidence="6">
    <location>
        <begin position="132"/>
        <end position="153"/>
    </location>
</feature>
<dbReference type="Proteomes" id="UP001500804">
    <property type="component" value="Unassembled WGS sequence"/>
</dbReference>
<feature type="transmembrane region" description="Helical" evidence="6">
    <location>
        <begin position="246"/>
        <end position="266"/>
    </location>
</feature>
<evidence type="ECO:0000256" key="2">
    <source>
        <dbReference type="ARBA" id="ARBA00022692"/>
    </source>
</evidence>